<sequence>MQEVEKEVRQFIKSSLVLILFVPFWIESVHEMLKRII</sequence>
<keyword evidence="2" id="KW-1185">Reference proteome</keyword>
<proteinExistence type="predicted"/>
<evidence type="ECO:0000313" key="2">
    <source>
        <dbReference type="Proteomes" id="UP000320300"/>
    </source>
</evidence>
<reference evidence="1 2" key="1">
    <citation type="submission" date="2017-05" db="EMBL/GenBank/DDBJ databases">
        <authorList>
            <person name="Varghese N."/>
            <person name="Submissions S."/>
        </authorList>
    </citation>
    <scope>NUCLEOTIDE SEQUENCE [LARGE SCALE GENOMIC DNA]</scope>
    <source>
        <strain evidence="1 2">DSM 19036</strain>
    </source>
</reference>
<protein>
    <submittedName>
        <fullName evidence="1">Uncharacterized protein</fullName>
    </submittedName>
</protein>
<accession>A0A521EA11</accession>
<evidence type="ECO:0000313" key="1">
    <source>
        <dbReference type="EMBL" id="SMO80749.1"/>
    </source>
</evidence>
<organism evidence="1 2">
    <name type="scientific">Pedobacter westerhofensis</name>
    <dbReference type="NCBI Taxonomy" id="425512"/>
    <lineage>
        <taxon>Bacteria</taxon>
        <taxon>Pseudomonadati</taxon>
        <taxon>Bacteroidota</taxon>
        <taxon>Sphingobacteriia</taxon>
        <taxon>Sphingobacteriales</taxon>
        <taxon>Sphingobacteriaceae</taxon>
        <taxon>Pedobacter</taxon>
    </lineage>
</organism>
<name>A0A521EA11_9SPHI</name>
<dbReference type="Proteomes" id="UP000320300">
    <property type="component" value="Unassembled WGS sequence"/>
</dbReference>
<dbReference type="AlphaFoldDB" id="A0A521EA11"/>
<dbReference type="EMBL" id="FXTN01000007">
    <property type="protein sequence ID" value="SMO80749.1"/>
    <property type="molecule type" value="Genomic_DNA"/>
</dbReference>
<gene>
    <name evidence="1" type="ORF">SAMN06265348_107286</name>
</gene>